<feature type="chain" id="PRO_5020344996" evidence="1">
    <location>
        <begin position="24"/>
        <end position="282"/>
    </location>
</feature>
<keyword evidence="1" id="KW-0732">Signal</keyword>
<evidence type="ECO:0000313" key="2">
    <source>
        <dbReference type="EMBL" id="TKC03958.1"/>
    </source>
</evidence>
<dbReference type="AlphaFoldDB" id="A0A4V6WN21"/>
<evidence type="ECO:0000256" key="1">
    <source>
        <dbReference type="SAM" id="SignalP"/>
    </source>
</evidence>
<dbReference type="InterPro" id="IPR021314">
    <property type="entry name" value="DUF2911"/>
</dbReference>
<dbReference type="InterPro" id="IPR011990">
    <property type="entry name" value="TPR-like_helical_dom_sf"/>
</dbReference>
<comment type="caution">
    <text evidence="2">The sequence shown here is derived from an EMBL/GenBank/DDBJ whole genome shotgun (WGS) entry which is preliminary data.</text>
</comment>
<dbReference type="Pfam" id="PF11138">
    <property type="entry name" value="DUF2911"/>
    <property type="match status" value="1"/>
</dbReference>
<accession>A0A4V6WN21</accession>
<reference evidence="2 3" key="1">
    <citation type="submission" date="2019-04" db="EMBL/GenBank/DDBJ databases">
        <title>Pedobacter sp. RP-3-15 sp. nov., isolated from Arctic soil.</title>
        <authorList>
            <person name="Dahal R.H."/>
            <person name="Kim D.-U."/>
        </authorList>
    </citation>
    <scope>NUCLEOTIDE SEQUENCE [LARGE SCALE GENOMIC DNA]</scope>
    <source>
        <strain evidence="2 3">RP-3-15</strain>
    </source>
</reference>
<evidence type="ECO:0000313" key="3">
    <source>
        <dbReference type="Proteomes" id="UP000307244"/>
    </source>
</evidence>
<feature type="signal peptide" evidence="1">
    <location>
        <begin position="1"/>
        <end position="23"/>
    </location>
</feature>
<dbReference type="SUPFAM" id="SSF48452">
    <property type="entry name" value="TPR-like"/>
    <property type="match status" value="1"/>
</dbReference>
<dbReference type="EMBL" id="SWBQ01000006">
    <property type="protein sequence ID" value="TKC03958.1"/>
    <property type="molecule type" value="Genomic_DNA"/>
</dbReference>
<proteinExistence type="predicted"/>
<keyword evidence="3" id="KW-1185">Reference proteome</keyword>
<dbReference type="Proteomes" id="UP000307244">
    <property type="component" value="Unassembled WGS sequence"/>
</dbReference>
<sequence length="282" mass="31178">MKTTLKTLLTLALAVSINSQLQAQGLAMPQASTSQTITQSFGLGKMTLNYSRPNVKGRQVFGALAPYGEVWRTGANSATLITFSEEVKVEGQTLPAGEYGLFTIPGKTEWIVIFNKGSKQWGSYTYKESDDVLRVKIKPTVLKDKVETFTIQLANVYPTSAQLQLLWDKTGININLGTEVDSKVMASIDQAMQGEKKPYFQAAQYYYENGKDINKAMEWMNKADEGNTTAPWVKLWKGRVQLKMGDKKAAAATAEQGLKIATEINNAEYIRLNTALIAEAKK</sequence>
<organism evidence="2 3">
    <name type="scientific">Pedobacter frigoris</name>
    <dbReference type="NCBI Taxonomy" id="2571272"/>
    <lineage>
        <taxon>Bacteria</taxon>
        <taxon>Pseudomonadati</taxon>
        <taxon>Bacteroidota</taxon>
        <taxon>Sphingobacteriia</taxon>
        <taxon>Sphingobacteriales</taxon>
        <taxon>Sphingobacteriaceae</taxon>
        <taxon>Pedobacter</taxon>
    </lineage>
</organism>
<dbReference type="RefSeq" id="WP_136837597.1">
    <property type="nucleotide sequence ID" value="NZ_SWBQ01000006.1"/>
</dbReference>
<dbReference type="Gene3D" id="1.25.40.1040">
    <property type="match status" value="1"/>
</dbReference>
<dbReference type="OrthoDB" id="195456at2"/>
<name>A0A4V6WN21_9SPHI</name>
<gene>
    <name evidence="2" type="ORF">FA047_18615</name>
</gene>
<protein>
    <submittedName>
        <fullName evidence="2">DUF2911 domain-containing protein</fullName>
    </submittedName>
</protein>